<dbReference type="AlphaFoldDB" id="A0A4R2SUZ6"/>
<evidence type="ECO:0000313" key="1">
    <source>
        <dbReference type="EMBL" id="TCP93280.1"/>
    </source>
</evidence>
<dbReference type="Proteomes" id="UP000295504">
    <property type="component" value="Unassembled WGS sequence"/>
</dbReference>
<organism evidence="1 2">
    <name type="scientific">Serpentinicella alkaliphila</name>
    <dbReference type="NCBI Taxonomy" id="1734049"/>
    <lineage>
        <taxon>Bacteria</taxon>
        <taxon>Bacillati</taxon>
        <taxon>Bacillota</taxon>
        <taxon>Clostridia</taxon>
        <taxon>Peptostreptococcales</taxon>
        <taxon>Natronincolaceae</taxon>
        <taxon>Serpentinicella</taxon>
    </lineage>
</organism>
<gene>
    <name evidence="1" type="ORF">EDD79_10851</name>
</gene>
<name>A0A4R2SUZ6_9FIRM</name>
<dbReference type="EMBL" id="SLYC01000085">
    <property type="protein sequence ID" value="TCP93280.1"/>
    <property type="molecule type" value="Genomic_DNA"/>
</dbReference>
<accession>A0A4R2SUZ6</accession>
<comment type="caution">
    <text evidence="1">The sequence shown here is derived from an EMBL/GenBank/DDBJ whole genome shotgun (WGS) entry which is preliminary data.</text>
</comment>
<proteinExistence type="predicted"/>
<evidence type="ECO:0000313" key="2">
    <source>
        <dbReference type="Proteomes" id="UP000295504"/>
    </source>
</evidence>
<dbReference type="RefSeq" id="WP_165913806.1">
    <property type="nucleotide sequence ID" value="NZ_CP058648.1"/>
</dbReference>
<sequence length="53" mass="6254">MTPIWVDIKEAINHNKKVIERNEKSKGVYIERETLVLELVAKELLKLKKHKTV</sequence>
<protein>
    <submittedName>
        <fullName evidence="1">Uncharacterized protein</fullName>
    </submittedName>
</protein>
<keyword evidence="2" id="KW-1185">Reference proteome</keyword>
<reference evidence="1 2" key="1">
    <citation type="submission" date="2019-03" db="EMBL/GenBank/DDBJ databases">
        <title>Genomic Encyclopedia of Type Strains, Phase IV (KMG-IV): sequencing the most valuable type-strain genomes for metagenomic binning, comparative biology and taxonomic classification.</title>
        <authorList>
            <person name="Goeker M."/>
        </authorList>
    </citation>
    <scope>NUCLEOTIDE SEQUENCE [LARGE SCALE GENOMIC DNA]</scope>
    <source>
        <strain evidence="1 2">DSM 100013</strain>
    </source>
</reference>